<gene>
    <name evidence="2" type="ORF">FPE_LOCUS18972</name>
</gene>
<evidence type="ECO:0000313" key="2">
    <source>
        <dbReference type="EMBL" id="CAI9771542.1"/>
    </source>
</evidence>
<evidence type="ECO:0000313" key="3">
    <source>
        <dbReference type="Proteomes" id="UP000834106"/>
    </source>
</evidence>
<reference evidence="2" key="1">
    <citation type="submission" date="2023-05" db="EMBL/GenBank/DDBJ databases">
        <authorList>
            <person name="Huff M."/>
        </authorList>
    </citation>
    <scope>NUCLEOTIDE SEQUENCE</scope>
</reference>
<feature type="compositionally biased region" description="Polar residues" evidence="1">
    <location>
        <begin position="1"/>
        <end position="10"/>
    </location>
</feature>
<feature type="region of interest" description="Disordered" evidence="1">
    <location>
        <begin position="1"/>
        <end position="20"/>
    </location>
</feature>
<keyword evidence="3" id="KW-1185">Reference proteome</keyword>
<name>A0AAD1ZKN9_9LAMI</name>
<proteinExistence type="predicted"/>
<organism evidence="2 3">
    <name type="scientific">Fraxinus pennsylvanica</name>
    <dbReference type="NCBI Taxonomy" id="56036"/>
    <lineage>
        <taxon>Eukaryota</taxon>
        <taxon>Viridiplantae</taxon>
        <taxon>Streptophyta</taxon>
        <taxon>Embryophyta</taxon>
        <taxon>Tracheophyta</taxon>
        <taxon>Spermatophyta</taxon>
        <taxon>Magnoliopsida</taxon>
        <taxon>eudicotyledons</taxon>
        <taxon>Gunneridae</taxon>
        <taxon>Pentapetalae</taxon>
        <taxon>asterids</taxon>
        <taxon>lamiids</taxon>
        <taxon>Lamiales</taxon>
        <taxon>Oleaceae</taxon>
        <taxon>Oleeae</taxon>
        <taxon>Fraxinus</taxon>
    </lineage>
</organism>
<protein>
    <submittedName>
        <fullName evidence="2">Uncharacterized protein</fullName>
    </submittedName>
</protein>
<dbReference type="EMBL" id="OU503046">
    <property type="protein sequence ID" value="CAI9771542.1"/>
    <property type="molecule type" value="Genomic_DNA"/>
</dbReference>
<dbReference type="AlphaFoldDB" id="A0AAD1ZKN9"/>
<evidence type="ECO:0000256" key="1">
    <source>
        <dbReference type="SAM" id="MobiDB-lite"/>
    </source>
</evidence>
<dbReference type="Proteomes" id="UP000834106">
    <property type="component" value="Chromosome 11"/>
</dbReference>
<accession>A0AAD1ZKN9</accession>
<sequence>MAVQRQTAASRSARPWTREQHGVCGGVPTTTFTKPFNKLAHTPNFRVSSGYILFDGGWGLWPWPPLGVAGGGGHGTDVELTIVKKRILKRRRSAFEATTLDAIFFGGGGNSHKCKYENMFWVV</sequence>